<dbReference type="EMBL" id="CP019948">
    <property type="protein sequence ID" value="ARN81034.1"/>
    <property type="molecule type" value="Genomic_DNA"/>
</dbReference>
<dbReference type="SUPFAM" id="SSF117916">
    <property type="entry name" value="Fe-S cluster assembly (FSCA) domain-like"/>
    <property type="match status" value="1"/>
</dbReference>
<sequence length="99" mass="10746">MLQDAEAAPVAQSLDKEQVIRAVIDEIRPNLRRDGGDCEFVEICGNKVMVRMSGACVLCKLSSATLEGIQARIIEKLGEFVRLVPVAGAQARPMTPGRH</sequence>
<dbReference type="GO" id="GO:0005506">
    <property type="term" value="F:iron ion binding"/>
    <property type="evidence" value="ECO:0007669"/>
    <property type="project" value="InterPro"/>
</dbReference>
<keyword evidence="4" id="KW-1185">Reference proteome</keyword>
<dbReference type="PANTHER" id="PTHR11178:SF25">
    <property type="entry name" value="NIFU-LIKE PROTEIN 3, CHLOROPLASTIC"/>
    <property type="match status" value="1"/>
</dbReference>
<dbReference type="RefSeq" id="WP_085771123.1">
    <property type="nucleotide sequence ID" value="NZ_AP027149.1"/>
</dbReference>
<reference evidence="3 4" key="1">
    <citation type="submission" date="2017-02" db="EMBL/GenBank/DDBJ databases">
        <authorList>
            <person name="Peterson S.W."/>
        </authorList>
    </citation>
    <scope>NUCLEOTIDE SEQUENCE [LARGE SCALE GENOMIC DNA]</scope>
    <source>
        <strain evidence="3 4">S285</strain>
    </source>
</reference>
<dbReference type="GO" id="GO:0016226">
    <property type="term" value="P:iron-sulfur cluster assembly"/>
    <property type="evidence" value="ECO:0007669"/>
    <property type="project" value="InterPro"/>
</dbReference>
<accession>A0A1W6MTW1</accession>
<dbReference type="AlphaFoldDB" id="A0A1W6MTW1"/>
<dbReference type="GO" id="GO:0051536">
    <property type="term" value="F:iron-sulfur cluster binding"/>
    <property type="evidence" value="ECO:0007669"/>
    <property type="project" value="InterPro"/>
</dbReference>
<organism evidence="3 4">
    <name type="scientific">Methylocystis bryophila</name>
    <dbReference type="NCBI Taxonomy" id="655015"/>
    <lineage>
        <taxon>Bacteria</taxon>
        <taxon>Pseudomonadati</taxon>
        <taxon>Pseudomonadota</taxon>
        <taxon>Alphaproteobacteria</taxon>
        <taxon>Hyphomicrobiales</taxon>
        <taxon>Methylocystaceae</taxon>
        <taxon>Methylocystis</taxon>
    </lineage>
</organism>
<dbReference type="InterPro" id="IPR001075">
    <property type="entry name" value="NIF_FeS_clus_asmbl_NifU_C"/>
</dbReference>
<evidence type="ECO:0000259" key="2">
    <source>
        <dbReference type="Pfam" id="PF01106"/>
    </source>
</evidence>
<feature type="domain" description="NIF system FeS cluster assembly NifU C-terminal" evidence="2">
    <location>
        <begin position="20"/>
        <end position="82"/>
    </location>
</feature>
<dbReference type="Pfam" id="PF01106">
    <property type="entry name" value="NifU"/>
    <property type="match status" value="1"/>
</dbReference>
<dbReference type="STRING" id="655015.B1812_08040"/>
<dbReference type="Gene3D" id="3.30.300.130">
    <property type="entry name" value="Fe-S cluster assembly (FSCA)"/>
    <property type="match status" value="1"/>
</dbReference>
<evidence type="ECO:0000313" key="4">
    <source>
        <dbReference type="Proteomes" id="UP000193978"/>
    </source>
</evidence>
<gene>
    <name evidence="3" type="ORF">B1812_08040</name>
</gene>
<dbReference type="OrthoDB" id="9808097at2"/>
<protein>
    <recommendedName>
        <fullName evidence="2">NIF system FeS cluster assembly NifU C-terminal domain-containing protein</fullName>
    </recommendedName>
</protein>
<name>A0A1W6MTW1_9HYPH</name>
<dbReference type="Proteomes" id="UP000193978">
    <property type="component" value="Chromosome"/>
</dbReference>
<dbReference type="KEGG" id="mbry:B1812_08040"/>
<proteinExistence type="inferred from homology"/>
<dbReference type="PANTHER" id="PTHR11178">
    <property type="entry name" value="IRON-SULFUR CLUSTER SCAFFOLD PROTEIN NFU-RELATED"/>
    <property type="match status" value="1"/>
</dbReference>
<evidence type="ECO:0000256" key="1">
    <source>
        <dbReference type="ARBA" id="ARBA00006420"/>
    </source>
</evidence>
<comment type="similarity">
    <text evidence="1">Belongs to the NifU family.</text>
</comment>
<dbReference type="InterPro" id="IPR034904">
    <property type="entry name" value="FSCA_dom_sf"/>
</dbReference>
<evidence type="ECO:0000313" key="3">
    <source>
        <dbReference type="EMBL" id="ARN81034.1"/>
    </source>
</evidence>